<evidence type="ECO:0000259" key="2">
    <source>
        <dbReference type="Pfam" id="PF17667"/>
    </source>
</evidence>
<proteinExistence type="predicted"/>
<dbReference type="Proteomes" id="UP000006352">
    <property type="component" value="Unassembled WGS sequence"/>
</dbReference>
<feature type="region of interest" description="Disordered" evidence="1">
    <location>
        <begin position="93"/>
        <end position="113"/>
    </location>
</feature>
<sequence length="253" mass="28605">MVVNVDDEQSGGVHKYFISRPVILLLSMASRATRGYWAVSEDGKIAFLKDAWRYHGDVFEREGEILIALREAGIRNIPELLYHGDVLFQKPPVPSNLKGKQKSSATDTSESENRSACPLTELYNVLDFMHRILTDQYIDAHWSLPGDVDDTKRCIVVLSRVHYRVTLATVGYPLEQFKGTESELPVDVILVMVDAYAQANRLHRNISLGNVILCRNRGDGVRRGILIGWELSCQLDDKGHAREYERTEGFTKA</sequence>
<dbReference type="AlphaFoldDB" id="J4H585"/>
<evidence type="ECO:0000256" key="1">
    <source>
        <dbReference type="SAM" id="MobiDB-lite"/>
    </source>
</evidence>
<dbReference type="RefSeq" id="XP_012185582.1">
    <property type="nucleotide sequence ID" value="XM_012330192.1"/>
</dbReference>
<evidence type="ECO:0000313" key="4">
    <source>
        <dbReference type="Proteomes" id="UP000006352"/>
    </source>
</evidence>
<dbReference type="OrthoDB" id="2747778at2759"/>
<dbReference type="STRING" id="599839.J4H585"/>
<evidence type="ECO:0000313" key="3">
    <source>
        <dbReference type="EMBL" id="CCM06299.1"/>
    </source>
</evidence>
<dbReference type="EMBL" id="HE797275">
    <property type="protein sequence ID" value="CCM06299.1"/>
    <property type="molecule type" value="Genomic_DNA"/>
</dbReference>
<accession>J4H585</accession>
<organism evidence="3 4">
    <name type="scientific">Fibroporia radiculosa</name>
    <dbReference type="NCBI Taxonomy" id="599839"/>
    <lineage>
        <taxon>Eukaryota</taxon>
        <taxon>Fungi</taxon>
        <taxon>Dikarya</taxon>
        <taxon>Basidiomycota</taxon>
        <taxon>Agaricomycotina</taxon>
        <taxon>Agaricomycetes</taxon>
        <taxon>Polyporales</taxon>
        <taxon>Fibroporiaceae</taxon>
        <taxon>Fibroporia</taxon>
    </lineage>
</organism>
<dbReference type="Pfam" id="PF17667">
    <property type="entry name" value="Pkinase_fungal"/>
    <property type="match status" value="1"/>
</dbReference>
<feature type="domain" description="Fungal-type protein kinase" evidence="2">
    <location>
        <begin position="8"/>
        <end position="247"/>
    </location>
</feature>
<name>J4H585_9APHY</name>
<keyword evidence="4" id="KW-1185">Reference proteome</keyword>
<dbReference type="HOGENOM" id="CLU_1098525_0_0_1"/>
<protein>
    <recommendedName>
        <fullName evidence="2">Fungal-type protein kinase domain-containing protein</fullName>
    </recommendedName>
</protein>
<reference evidence="3 4" key="1">
    <citation type="journal article" date="2012" name="Appl. Environ. Microbiol.">
        <title>Short-read sequencing for genomic analysis of the brown rot fungus Fibroporia radiculosa.</title>
        <authorList>
            <person name="Tang J.D."/>
            <person name="Perkins A.D."/>
            <person name="Sonstegard T.S."/>
            <person name="Schroeder S.G."/>
            <person name="Burgess S.C."/>
            <person name="Diehl S.V."/>
        </authorList>
    </citation>
    <scope>NUCLEOTIDE SEQUENCE [LARGE SCALE GENOMIC DNA]</scope>
    <source>
        <strain evidence="3 4">TFFH 294</strain>
    </source>
</reference>
<dbReference type="InterPro" id="IPR040976">
    <property type="entry name" value="Pkinase_fungal"/>
</dbReference>
<dbReference type="InParanoid" id="J4H585"/>
<dbReference type="GeneID" id="24101199"/>
<gene>
    <name evidence="3" type="ORF">FIBRA_08550</name>
</gene>